<accession>A0ABX1T4Q8</accession>
<comment type="caution">
    <text evidence="4">The sequence shown here is derived from an EMBL/GenBank/DDBJ whole genome shotgun (WGS) entry which is preliminary data.</text>
</comment>
<dbReference type="RefSeq" id="WP_169069139.1">
    <property type="nucleotide sequence ID" value="NZ_JAZKUC010000001.1"/>
</dbReference>
<feature type="domain" description="Histidine-specific methyltransferase SAM-dependent" evidence="3">
    <location>
        <begin position="8"/>
        <end position="305"/>
    </location>
</feature>
<keyword evidence="1 4" id="KW-0489">Methyltransferase</keyword>
<evidence type="ECO:0000259" key="3">
    <source>
        <dbReference type="Pfam" id="PF10017"/>
    </source>
</evidence>
<dbReference type="InterPro" id="IPR017804">
    <property type="entry name" value="MeTrfase_EgtD-like"/>
</dbReference>
<dbReference type="Pfam" id="PF10017">
    <property type="entry name" value="Methyltransf_33"/>
    <property type="match status" value="1"/>
</dbReference>
<dbReference type="PIRSF" id="PIRSF018005">
    <property type="entry name" value="UCP018005"/>
    <property type="match status" value="1"/>
</dbReference>
<sequence>MASVGLVAEIAAGLCAAQANVSPKYFYDAAGSALFERITRLPEYYLTRTEAKIIETHGEEMARQIGPGATVIELGAGNCEKARALCAMIRPRCFVAIDISADFLHQAVDGLRDAFPSLDVRPVVADLLGEIVLPGDVPSARRLVFYPGSSIGNFDPEVALTLLGRMRGLLGNDGALLIGVDLVKDEAVLEAAYNDAAGVTAAFNLNVLQHLNRLLGADFDLTQWQHRAFFNRQKSRIEMHLEALHETRVAWPNGFRNFRRGEHIHTENSYKYRIDDFAGLLGRAGFSNSLRWTDPEQWFAIFLARP</sequence>
<keyword evidence="2 4" id="KW-0808">Transferase</keyword>
<reference evidence="4" key="1">
    <citation type="submission" date="2019-03" db="EMBL/GenBank/DDBJ databases">
        <title>Metabolic reconstructions from genomes of highly enriched 'Candidatus Accumulibacter' and 'Candidatus Competibacter' bioreactor populations.</title>
        <authorList>
            <person name="Annavajhala M.K."/>
            <person name="Welles L."/>
            <person name="Abbas B."/>
            <person name="Sorokin D."/>
            <person name="Park H."/>
            <person name="Van Loosdrecht M."/>
            <person name="Chandran K."/>
        </authorList>
    </citation>
    <scope>NUCLEOTIDE SEQUENCE</scope>
    <source>
        <strain evidence="4">SBR_L</strain>
    </source>
</reference>
<protein>
    <submittedName>
        <fullName evidence="4">L-histidine N(Alpha)-methyltransferase</fullName>
        <ecNumber evidence="4">2.1.1.44</ecNumber>
    </submittedName>
</protein>
<dbReference type="InterPro" id="IPR035094">
    <property type="entry name" value="EgtD"/>
</dbReference>
<evidence type="ECO:0000256" key="2">
    <source>
        <dbReference type="ARBA" id="ARBA00022679"/>
    </source>
</evidence>
<proteinExistence type="predicted"/>
<dbReference type="PANTHER" id="PTHR43397:SF1">
    <property type="entry name" value="ERGOTHIONEINE BIOSYNTHESIS PROTEIN 1"/>
    <property type="match status" value="1"/>
</dbReference>
<dbReference type="NCBIfam" id="TIGR03438">
    <property type="entry name" value="egtD_ergothio"/>
    <property type="match status" value="1"/>
</dbReference>
<evidence type="ECO:0000313" key="5">
    <source>
        <dbReference type="Proteomes" id="UP000886469"/>
    </source>
</evidence>
<dbReference type="EMBL" id="SPMX01000005">
    <property type="protein sequence ID" value="NMQ04093.1"/>
    <property type="molecule type" value="Genomic_DNA"/>
</dbReference>
<evidence type="ECO:0000313" key="4">
    <source>
        <dbReference type="EMBL" id="NMQ04093.1"/>
    </source>
</evidence>
<dbReference type="Gene3D" id="3.40.50.150">
    <property type="entry name" value="Vaccinia Virus protein VP39"/>
    <property type="match status" value="1"/>
</dbReference>
<evidence type="ECO:0000256" key="1">
    <source>
        <dbReference type="ARBA" id="ARBA00022603"/>
    </source>
</evidence>
<keyword evidence="5" id="KW-1185">Reference proteome</keyword>
<name>A0ABX1T4Q8_9PROT</name>
<dbReference type="EC" id="2.1.1.44" evidence="4"/>
<dbReference type="GO" id="GO:0032259">
    <property type="term" value="P:methylation"/>
    <property type="evidence" value="ECO:0007669"/>
    <property type="project" value="UniProtKB-KW"/>
</dbReference>
<dbReference type="InterPro" id="IPR019257">
    <property type="entry name" value="MeTrfase_dom"/>
</dbReference>
<gene>
    <name evidence="4" type="primary">egtD</name>
    <name evidence="4" type="ORF">E4Q08_01845</name>
</gene>
<dbReference type="Proteomes" id="UP000886469">
    <property type="component" value="Unassembled WGS sequence"/>
</dbReference>
<dbReference type="SUPFAM" id="SSF53335">
    <property type="entry name" value="S-adenosyl-L-methionine-dependent methyltransferases"/>
    <property type="match status" value="1"/>
</dbReference>
<organism evidence="4 5">
    <name type="scientific">Candidatus Accumulibacter contiguus</name>
    <dbReference type="NCBI Taxonomy" id="2954381"/>
    <lineage>
        <taxon>Bacteria</taxon>
        <taxon>Pseudomonadati</taxon>
        <taxon>Pseudomonadota</taxon>
        <taxon>Betaproteobacteria</taxon>
        <taxon>Candidatus Accumulibacter</taxon>
    </lineage>
</organism>
<dbReference type="GO" id="GO:0052706">
    <property type="term" value="F:L-histidine N(alpha)-methyltransferase activity"/>
    <property type="evidence" value="ECO:0007669"/>
    <property type="project" value="UniProtKB-EC"/>
</dbReference>
<dbReference type="InterPro" id="IPR029063">
    <property type="entry name" value="SAM-dependent_MTases_sf"/>
</dbReference>
<dbReference type="InterPro" id="IPR051128">
    <property type="entry name" value="EgtD_Methyltrsf_superfamily"/>
</dbReference>
<dbReference type="PANTHER" id="PTHR43397">
    <property type="entry name" value="ERGOTHIONEINE BIOSYNTHESIS PROTEIN 1"/>
    <property type="match status" value="1"/>
</dbReference>